<keyword evidence="4" id="KW-1185">Reference proteome</keyword>
<proteinExistence type="predicted"/>
<name>A0A1S2UDM1_9PSED</name>
<reference evidence="1 3" key="1">
    <citation type="submission" date="2016-08" db="EMBL/GenBank/DDBJ databases">
        <title>Draft genome sequence of Pseudomonas costantinii LMG 22119, type strain isolated from cultivated mushroom (Agaricus bisporus) sporophores.</title>
        <authorList>
            <person name="Tambong J.T."/>
        </authorList>
    </citation>
    <scope>NUCLEOTIDE SEQUENCE [LARGE SCALE GENOMIC DNA]</scope>
    <source>
        <strain evidence="1 3">LMG 22119</strain>
    </source>
</reference>
<dbReference type="EMBL" id="FNTS01000002">
    <property type="protein sequence ID" value="SED26547.1"/>
    <property type="molecule type" value="Genomic_DNA"/>
</dbReference>
<evidence type="ECO:0000313" key="2">
    <source>
        <dbReference type="EMBL" id="SED26547.1"/>
    </source>
</evidence>
<protein>
    <submittedName>
        <fullName evidence="1">Uncharacterized protein</fullName>
    </submittedName>
</protein>
<gene>
    <name evidence="1" type="ORF">BFL40_29970</name>
    <name evidence="2" type="ORF">SAMN04515675_0486</name>
</gene>
<reference evidence="2 4" key="2">
    <citation type="submission" date="2016-10" db="EMBL/GenBank/DDBJ databases">
        <authorList>
            <person name="Varghese N."/>
            <person name="Submissions S."/>
        </authorList>
    </citation>
    <scope>NUCLEOTIDE SEQUENCE [LARGE SCALE GENOMIC DNA]</scope>
    <source>
        <strain evidence="2 4">BS2773</strain>
    </source>
</reference>
<dbReference type="EMBL" id="MDDR01000061">
    <property type="protein sequence ID" value="OIN44517.1"/>
    <property type="molecule type" value="Genomic_DNA"/>
</dbReference>
<dbReference type="AlphaFoldDB" id="A0A1S2UDM1"/>
<organism evidence="1 3">
    <name type="scientific">Pseudomonas costantinii</name>
    <dbReference type="NCBI Taxonomy" id="168469"/>
    <lineage>
        <taxon>Bacteria</taxon>
        <taxon>Pseudomonadati</taxon>
        <taxon>Pseudomonadota</taxon>
        <taxon>Gammaproteobacteria</taxon>
        <taxon>Pseudomonadales</taxon>
        <taxon>Pseudomonadaceae</taxon>
        <taxon>Pseudomonas</taxon>
    </lineage>
</organism>
<accession>A0A1S2UDM1</accession>
<evidence type="ECO:0000313" key="1">
    <source>
        <dbReference type="EMBL" id="OIN44517.1"/>
    </source>
</evidence>
<sequence>MLTDQQLADVRRFIGYPMLGDTIADNSRDLAYGWVSPGTWQTLYHRLSTLRPEEETRIVTFLTTLSGLETAVTDSTENLDTDQAAVWVHNKNEVSDRMKLYRLWRRELCSFIGIAPGPSLGNGGTRISRS</sequence>
<evidence type="ECO:0000313" key="4">
    <source>
        <dbReference type="Proteomes" id="UP000182179"/>
    </source>
</evidence>
<dbReference type="RefSeq" id="WP_071487338.1">
    <property type="nucleotide sequence ID" value="NZ_FNTS01000002.1"/>
</dbReference>
<dbReference type="OrthoDB" id="8593911at2"/>
<dbReference type="Proteomes" id="UP000182179">
    <property type="component" value="Unassembled WGS sequence"/>
</dbReference>
<dbReference type="Proteomes" id="UP000181661">
    <property type="component" value="Unassembled WGS sequence"/>
</dbReference>
<evidence type="ECO:0000313" key="3">
    <source>
        <dbReference type="Proteomes" id="UP000181661"/>
    </source>
</evidence>
<comment type="caution">
    <text evidence="1">The sequence shown here is derived from an EMBL/GenBank/DDBJ whole genome shotgun (WGS) entry which is preliminary data.</text>
</comment>